<keyword evidence="6" id="KW-1185">Reference proteome</keyword>
<evidence type="ECO:0000256" key="1">
    <source>
        <dbReference type="ARBA" id="ARBA00022448"/>
    </source>
</evidence>
<dbReference type="InterPro" id="IPR003439">
    <property type="entry name" value="ABC_transporter-like_ATP-bd"/>
</dbReference>
<dbReference type="InterPro" id="IPR051782">
    <property type="entry name" value="ABC_Transporter_VariousFunc"/>
</dbReference>
<evidence type="ECO:0000256" key="3">
    <source>
        <dbReference type="ARBA" id="ARBA00022840"/>
    </source>
</evidence>
<keyword evidence="3" id="KW-0067">ATP-binding</keyword>
<dbReference type="Pfam" id="PF00005">
    <property type="entry name" value="ABC_tran"/>
    <property type="match status" value="1"/>
</dbReference>
<dbReference type="PANTHER" id="PTHR42939">
    <property type="entry name" value="ABC TRANSPORTER ATP-BINDING PROTEIN ALBC-RELATED"/>
    <property type="match status" value="1"/>
</dbReference>
<dbReference type="InterPro" id="IPR003593">
    <property type="entry name" value="AAA+_ATPase"/>
</dbReference>
<dbReference type="SUPFAM" id="SSF52540">
    <property type="entry name" value="P-loop containing nucleoside triphosphate hydrolases"/>
    <property type="match status" value="1"/>
</dbReference>
<keyword evidence="2" id="KW-0547">Nucleotide-binding</keyword>
<sequence>MEAAIKIEGLVKSYEKFSLDHITMEVPKGSIVGLVGANGAGKTTLIKCILGIVKKDSGEIYVDGEKLEDKDHNWKNQVGMVLAESNFHETMNALQIGRIMENIFGQWDAGLYEKYLEEFKLEPKKLIKDYSRGMKMKLQIAVALSHKAKILIFDEATSGLDPLVRDDLLDILLEYIQDEEHTVLLSSHIISDLEKVSDYIAFIQNGKLLFVENKDDILYRYGVGKCSKEDYSTLDKEGIMRLRRGALGYEFLIRDRQEFMRSYPDLVVDAPNLEEVLLLLEKGEVVS</sequence>
<dbReference type="SMART" id="SM00382">
    <property type="entry name" value="AAA"/>
    <property type="match status" value="1"/>
</dbReference>
<evidence type="ECO:0000313" key="6">
    <source>
        <dbReference type="Proteomes" id="UP000092574"/>
    </source>
</evidence>
<keyword evidence="1" id="KW-0813">Transport</keyword>
<dbReference type="AlphaFoldDB" id="A0A1C7I667"/>
<evidence type="ECO:0000259" key="4">
    <source>
        <dbReference type="PROSITE" id="PS50893"/>
    </source>
</evidence>
<dbReference type="Proteomes" id="UP000092574">
    <property type="component" value="Chromosome"/>
</dbReference>
<protein>
    <submittedName>
        <fullName evidence="5">ABC transporter</fullName>
    </submittedName>
</protein>
<dbReference type="KEGG" id="byl:A4V09_04530"/>
<dbReference type="RefSeq" id="WP_065541306.1">
    <property type="nucleotide sequence ID" value="NZ_CP015405.2"/>
</dbReference>
<dbReference type="STRING" id="1796616.A4V09_04530"/>
<dbReference type="PROSITE" id="PS50893">
    <property type="entry name" value="ABC_TRANSPORTER_2"/>
    <property type="match status" value="1"/>
</dbReference>
<dbReference type="GO" id="GO:0005524">
    <property type="term" value="F:ATP binding"/>
    <property type="evidence" value="ECO:0007669"/>
    <property type="project" value="UniProtKB-KW"/>
</dbReference>
<dbReference type="OrthoDB" id="9804819at2"/>
<evidence type="ECO:0000256" key="2">
    <source>
        <dbReference type="ARBA" id="ARBA00022741"/>
    </source>
</evidence>
<proteinExistence type="predicted"/>
<gene>
    <name evidence="5" type="ORF">A4V09_04530</name>
</gene>
<accession>A0A1C7I667</accession>
<feature type="domain" description="ABC transporter" evidence="4">
    <location>
        <begin position="5"/>
        <end position="230"/>
    </location>
</feature>
<dbReference type="PANTHER" id="PTHR42939:SF3">
    <property type="entry name" value="ABC TRANSPORTER ATP-BINDING COMPONENT"/>
    <property type="match status" value="1"/>
</dbReference>
<organism evidence="5 6">
    <name type="scientific">Blautia pseudococcoides</name>
    <dbReference type="NCBI Taxonomy" id="1796616"/>
    <lineage>
        <taxon>Bacteria</taxon>
        <taxon>Bacillati</taxon>
        <taxon>Bacillota</taxon>
        <taxon>Clostridia</taxon>
        <taxon>Lachnospirales</taxon>
        <taxon>Lachnospiraceae</taxon>
        <taxon>Blautia</taxon>
    </lineage>
</organism>
<dbReference type="CDD" id="cd03230">
    <property type="entry name" value="ABC_DR_subfamily_A"/>
    <property type="match status" value="1"/>
</dbReference>
<evidence type="ECO:0000313" key="5">
    <source>
        <dbReference type="EMBL" id="ANU75091.1"/>
    </source>
</evidence>
<name>A0A1C7I667_9FIRM</name>
<reference evidence="5" key="1">
    <citation type="submission" date="2017-04" db="EMBL/GenBank/DDBJ databases">
        <title>Complete Genome Sequences of Twelve Strains of a Stable Defined Moderately Diverse Mouse Microbiota 2 (sDMDMm2).</title>
        <authorList>
            <person name="Uchimura Y."/>
            <person name="Wyss M."/>
            <person name="Brugiroux S."/>
            <person name="Limenitakis J.P."/>
            <person name="Stecher B."/>
            <person name="McCoy K.D."/>
            <person name="Macpherson A.J."/>
        </authorList>
    </citation>
    <scope>NUCLEOTIDE SEQUENCE</scope>
    <source>
        <strain evidence="5">YL58</strain>
    </source>
</reference>
<dbReference type="Gene3D" id="3.40.50.300">
    <property type="entry name" value="P-loop containing nucleotide triphosphate hydrolases"/>
    <property type="match status" value="1"/>
</dbReference>
<dbReference type="GO" id="GO:0016887">
    <property type="term" value="F:ATP hydrolysis activity"/>
    <property type="evidence" value="ECO:0007669"/>
    <property type="project" value="InterPro"/>
</dbReference>
<dbReference type="EMBL" id="CP015405">
    <property type="protein sequence ID" value="ANU75091.1"/>
    <property type="molecule type" value="Genomic_DNA"/>
</dbReference>
<dbReference type="InterPro" id="IPR027417">
    <property type="entry name" value="P-loop_NTPase"/>
</dbReference>